<dbReference type="EMBL" id="JBCGDP010000010">
    <property type="protein sequence ID" value="MEM0577057.1"/>
    <property type="molecule type" value="Genomic_DNA"/>
</dbReference>
<evidence type="ECO:0000313" key="2">
    <source>
        <dbReference type="Proteomes" id="UP001468798"/>
    </source>
</evidence>
<dbReference type="RefSeq" id="WP_342691987.1">
    <property type="nucleotide sequence ID" value="NZ_JBCGDP010000010.1"/>
</dbReference>
<organism evidence="1 2">
    <name type="scientific">Flavobacterium polysaccharolyticum</name>
    <dbReference type="NCBI Taxonomy" id="3133148"/>
    <lineage>
        <taxon>Bacteria</taxon>
        <taxon>Pseudomonadati</taxon>
        <taxon>Bacteroidota</taxon>
        <taxon>Flavobacteriia</taxon>
        <taxon>Flavobacteriales</taxon>
        <taxon>Flavobacteriaceae</taxon>
        <taxon>Flavobacterium</taxon>
    </lineage>
</organism>
<protein>
    <submittedName>
        <fullName evidence="1">Uncharacterized protein</fullName>
    </submittedName>
</protein>
<reference evidence="1 2" key="1">
    <citation type="submission" date="2024-03" db="EMBL/GenBank/DDBJ databases">
        <title>Two novel species of the genus Flavobacterium exhibiting potentially degradation of complex polysaccharides.</title>
        <authorList>
            <person name="Lian X."/>
        </authorList>
    </citation>
    <scope>NUCLEOTIDE SEQUENCE [LARGE SCALE GENOMIC DNA]</scope>
    <source>
        <strain evidence="1 2">N6</strain>
    </source>
</reference>
<proteinExistence type="predicted"/>
<evidence type="ECO:0000313" key="1">
    <source>
        <dbReference type="EMBL" id="MEM0577057.1"/>
    </source>
</evidence>
<comment type="caution">
    <text evidence="1">The sequence shown here is derived from an EMBL/GenBank/DDBJ whole genome shotgun (WGS) entry which is preliminary data.</text>
</comment>
<sequence length="118" mass="13257">MLLAGVGALHAAQNKSVVTNGIQSIIEKKEGPTYKAYTPGTNFVQEISVEIEEELLNSHERTDNKGAYSVVITTGLQPWHLVFSFQTSPTKSITNLKYFKQVHRYANPIYILHNVLRI</sequence>
<gene>
    <name evidence="1" type="ORF">WFZ86_11155</name>
</gene>
<name>A0ABU9NRP4_9FLAO</name>
<dbReference type="Proteomes" id="UP001468798">
    <property type="component" value="Unassembled WGS sequence"/>
</dbReference>
<keyword evidence="2" id="KW-1185">Reference proteome</keyword>
<accession>A0ABU9NRP4</accession>